<dbReference type="Pfam" id="PF13827">
    <property type="entry name" value="DUF4189"/>
    <property type="match status" value="1"/>
</dbReference>
<reference evidence="2 3" key="1">
    <citation type="submission" date="2018-10" db="EMBL/GenBank/DDBJ databases">
        <title>Proposal of Lysobacter pythonis sp. nov. isolated from royal pythons (Python regius).</title>
        <authorList>
            <person name="Hans-Juergen B."/>
            <person name="Huptas C."/>
            <person name="Sandra B."/>
            <person name="Igor L."/>
            <person name="Joachim S."/>
            <person name="Siegfried S."/>
            <person name="Mareike W."/>
            <person name="Peter K."/>
        </authorList>
    </citation>
    <scope>NUCLEOTIDE SEQUENCE [LARGE SCALE GENOMIC DNA]</scope>
    <source>
        <strain evidence="2 3">4284/11</strain>
    </source>
</reference>
<evidence type="ECO:0000259" key="1">
    <source>
        <dbReference type="Pfam" id="PF13827"/>
    </source>
</evidence>
<name>A0A3M2HEP9_9GAMM</name>
<gene>
    <name evidence="2" type="ORF">EBB59_13000</name>
</gene>
<dbReference type="OrthoDB" id="5956360at2"/>
<dbReference type="AlphaFoldDB" id="A0A3M2HEP9"/>
<evidence type="ECO:0000313" key="3">
    <source>
        <dbReference type="Proteomes" id="UP000275012"/>
    </source>
</evidence>
<dbReference type="EMBL" id="RFLY01000035">
    <property type="protein sequence ID" value="RMH87428.1"/>
    <property type="molecule type" value="Genomic_DNA"/>
</dbReference>
<sequence length="199" mass="20244">METNMAQGDLTKTSINSKGNAACMNASPLYWCFRILASLSIMVLSVGGVVAQAPPSSGPCPPGAVPIPGQGRCGSPAEAAGVNRGGSGSSAPAYTEIWEDRFGAIAEDPNNPIGGASSNLKSKRQAERLALKRCGSSNCKIVSSVRNTCQASAYGGGGRAFGGGANENDAALNAKLNCEKDGSQCNVTYAACSLPVRVR</sequence>
<feature type="domain" description="DUF4189" evidence="1">
    <location>
        <begin position="102"/>
        <end position="192"/>
    </location>
</feature>
<dbReference type="Proteomes" id="UP000275012">
    <property type="component" value="Unassembled WGS sequence"/>
</dbReference>
<comment type="caution">
    <text evidence="2">The sequence shown here is derived from an EMBL/GenBank/DDBJ whole genome shotgun (WGS) entry which is preliminary data.</text>
</comment>
<keyword evidence="3" id="KW-1185">Reference proteome</keyword>
<accession>A0A3M2HEP9</accession>
<protein>
    <submittedName>
        <fullName evidence="2">DUF4189 domain-containing protein</fullName>
    </submittedName>
</protein>
<dbReference type="InterPro" id="IPR025240">
    <property type="entry name" value="DUF4189"/>
</dbReference>
<proteinExistence type="predicted"/>
<organism evidence="2 3">
    <name type="scientific">Solilutibacter pythonis</name>
    <dbReference type="NCBI Taxonomy" id="2483112"/>
    <lineage>
        <taxon>Bacteria</taxon>
        <taxon>Pseudomonadati</taxon>
        <taxon>Pseudomonadota</taxon>
        <taxon>Gammaproteobacteria</taxon>
        <taxon>Lysobacterales</taxon>
        <taxon>Lysobacteraceae</taxon>
        <taxon>Solilutibacter</taxon>
    </lineage>
</organism>
<evidence type="ECO:0000313" key="2">
    <source>
        <dbReference type="EMBL" id="RMH87428.1"/>
    </source>
</evidence>